<protein>
    <submittedName>
        <fullName evidence="1">Uncharacterized protein</fullName>
    </submittedName>
</protein>
<evidence type="ECO:0000313" key="1">
    <source>
        <dbReference type="EMBL" id="MBZ4037622.1"/>
    </source>
</evidence>
<organism evidence="1 2">
    <name type="scientific">Flavobacterium potami</name>
    <dbReference type="NCBI Taxonomy" id="2872310"/>
    <lineage>
        <taxon>Bacteria</taxon>
        <taxon>Pseudomonadati</taxon>
        <taxon>Bacteroidota</taxon>
        <taxon>Flavobacteriia</taxon>
        <taxon>Flavobacteriales</taxon>
        <taxon>Flavobacteriaceae</taxon>
        <taxon>Flavobacterium</taxon>
    </lineage>
</organism>
<dbReference type="Proteomes" id="UP001139366">
    <property type="component" value="Unassembled WGS sequence"/>
</dbReference>
<comment type="caution">
    <text evidence="1">The sequence shown here is derived from an EMBL/GenBank/DDBJ whole genome shotgun (WGS) entry which is preliminary data.</text>
</comment>
<reference evidence="1 2" key="1">
    <citation type="journal article" date="2023" name="Antonie Van Leeuwenhoek">
        <title>Flavobacterium potami sp. nov., a multi-metal resistance genes harbouring bacterium isolated from shallow river silt.</title>
        <authorList>
            <person name="Li S."/>
            <person name="Mao S."/>
            <person name="Mu W."/>
            <person name="Guo B."/>
            <person name="Li C."/>
            <person name="Zhu Q."/>
            <person name="Hou X."/>
            <person name="Zhao Y."/>
            <person name="Wei S."/>
            <person name="Liu H."/>
            <person name="Liu A."/>
        </authorList>
    </citation>
    <scope>NUCLEOTIDE SEQUENCE [LARGE SCALE GENOMIC DNA]</scope>
    <source>
        <strain evidence="1 2">17A</strain>
    </source>
</reference>
<accession>A0A9X1HFW1</accession>
<dbReference type="RefSeq" id="WP_223711146.1">
    <property type="nucleotide sequence ID" value="NZ_JAINUY010000010.1"/>
</dbReference>
<keyword evidence="2" id="KW-1185">Reference proteome</keyword>
<dbReference type="EMBL" id="JAINUY010000010">
    <property type="protein sequence ID" value="MBZ4037622.1"/>
    <property type="molecule type" value="Genomic_DNA"/>
</dbReference>
<gene>
    <name evidence="1" type="ORF">K6T82_22865</name>
</gene>
<name>A0A9X1HFW1_9FLAO</name>
<dbReference type="AlphaFoldDB" id="A0A9X1HFW1"/>
<evidence type="ECO:0000313" key="2">
    <source>
        <dbReference type="Proteomes" id="UP001139366"/>
    </source>
</evidence>
<proteinExistence type="predicted"/>
<sequence length="51" mass="5952">MGRNVVQLISTDAKIKFEKEIYFYGLFSFNVIEVTSEKFIFNRTDTVPVSE</sequence>